<keyword evidence="4" id="KW-1185">Reference proteome</keyword>
<dbReference type="EMBL" id="OY731405">
    <property type="protein sequence ID" value="CAJ1972564.1"/>
    <property type="molecule type" value="Genomic_DNA"/>
</dbReference>
<feature type="compositionally biased region" description="Basic and acidic residues" evidence="1">
    <location>
        <begin position="161"/>
        <end position="170"/>
    </location>
</feature>
<dbReference type="PANTHER" id="PTHR34660">
    <property type="entry name" value="MYB-LIKE PROTEIN X"/>
    <property type="match status" value="1"/>
</dbReference>
<accession>A0AA86VUX7</accession>
<evidence type="ECO:0000313" key="3">
    <source>
        <dbReference type="EMBL" id="CAJ1972564.1"/>
    </source>
</evidence>
<evidence type="ECO:0000256" key="1">
    <source>
        <dbReference type="SAM" id="MobiDB-lite"/>
    </source>
</evidence>
<dbReference type="PANTHER" id="PTHR34660:SF7">
    <property type="entry name" value="DNA LIGASE-LIKE PROTEIN"/>
    <property type="match status" value="1"/>
</dbReference>
<name>A0AA86VUX7_9FABA</name>
<keyword evidence="2" id="KW-0732">Signal</keyword>
<evidence type="ECO:0000313" key="4">
    <source>
        <dbReference type="Proteomes" id="UP001189624"/>
    </source>
</evidence>
<reference evidence="3" key="1">
    <citation type="submission" date="2023-10" db="EMBL/GenBank/DDBJ databases">
        <authorList>
            <person name="Domelevo Entfellner J.-B."/>
        </authorList>
    </citation>
    <scope>NUCLEOTIDE SEQUENCE</scope>
</reference>
<gene>
    <name evidence="3" type="ORF">AYBTSS11_LOCUS24615</name>
</gene>
<protein>
    <submittedName>
        <fullName evidence="3">Uncharacterized protein</fullName>
    </submittedName>
</protein>
<feature type="compositionally biased region" description="Basic residues" evidence="1">
    <location>
        <begin position="33"/>
        <end position="47"/>
    </location>
</feature>
<evidence type="ECO:0000256" key="2">
    <source>
        <dbReference type="SAM" id="SignalP"/>
    </source>
</evidence>
<feature type="chain" id="PRO_5041650373" evidence="2">
    <location>
        <begin position="17"/>
        <end position="581"/>
    </location>
</feature>
<proteinExistence type="predicted"/>
<dbReference type="AlphaFoldDB" id="A0AA86VUX7"/>
<feature type="region of interest" description="Disordered" evidence="1">
    <location>
        <begin position="33"/>
        <end position="81"/>
    </location>
</feature>
<feature type="compositionally biased region" description="Basic residues" evidence="1">
    <location>
        <begin position="56"/>
        <end position="65"/>
    </location>
</feature>
<feature type="region of interest" description="Disordered" evidence="1">
    <location>
        <begin position="448"/>
        <end position="483"/>
    </location>
</feature>
<feature type="region of interest" description="Disordered" evidence="1">
    <location>
        <begin position="113"/>
        <end position="179"/>
    </location>
</feature>
<organism evidence="3 4">
    <name type="scientific">Sphenostylis stenocarpa</name>
    <dbReference type="NCBI Taxonomy" id="92480"/>
    <lineage>
        <taxon>Eukaryota</taxon>
        <taxon>Viridiplantae</taxon>
        <taxon>Streptophyta</taxon>
        <taxon>Embryophyta</taxon>
        <taxon>Tracheophyta</taxon>
        <taxon>Spermatophyta</taxon>
        <taxon>Magnoliopsida</taxon>
        <taxon>eudicotyledons</taxon>
        <taxon>Gunneridae</taxon>
        <taxon>Pentapetalae</taxon>
        <taxon>rosids</taxon>
        <taxon>fabids</taxon>
        <taxon>Fabales</taxon>
        <taxon>Fabaceae</taxon>
        <taxon>Papilionoideae</taxon>
        <taxon>50 kb inversion clade</taxon>
        <taxon>NPAAA clade</taxon>
        <taxon>indigoferoid/millettioid clade</taxon>
        <taxon>Phaseoleae</taxon>
        <taxon>Sphenostylis</taxon>
    </lineage>
</organism>
<feature type="signal peptide" evidence="2">
    <location>
        <begin position="1"/>
        <end position="16"/>
    </location>
</feature>
<dbReference type="Proteomes" id="UP001189624">
    <property type="component" value="Chromosome 8"/>
</dbReference>
<sequence>MHSMFVSLDFFPVLYLKMLFFCLKLREEIEKKRREKKEKKRIKKEKKREKNEKKEKKEKKERKHREGTTTAANGSDDGKKFKLINDIKESKADGHLQKGEVCENELLERSGITEELEQPVTSREPCCLSDSTQSSKRKRGSPQSTTHENGPAIKIRLPLRKHSDPEESNSKSKFQLGSSSGRVLEIADSLTKTTIPSESQSKCVINTGPKRILGNSNSSSCKVLQNSVNGNAVITKNTLGSGRQSPCIMTGEPKRVLGNSDSRLGKDKHNSVRRDVVLPNNTLGNDSQSQSLRTAEPKRVFGNSVSRHGNVMQNSVHGDALVAKNTLGNDCQSQSLRTAVPKRVLGNSDSGHAKFMRNSVNGSAVVDKSTLGSDRQLQSLELEVPKRVVRNSGKAMQNSVRGDAGVAKSTLENYSQLQSLRNTEPKRVLGISDSRHGKAVQNLVPGVAVVTENTPGSDRQSKPKQDRRKPGSKHSQAVTAMDKDNAVGDAMDIVNAVDDGSNKMVSLYKSLLQIPPLTYDELESTIDQDWLFSSEPAEAKQPASKKQKCETDVFKLSSSMWPRAQYFPEVDVYALPYAVPF</sequence>
<dbReference type="Gramene" id="rna-AYBTSS11_LOCUS24615">
    <property type="protein sequence ID" value="CAJ1972564.1"/>
    <property type="gene ID" value="gene-AYBTSS11_LOCUS24615"/>
</dbReference>